<dbReference type="AlphaFoldDB" id="A0A9D5C8E4"/>
<dbReference type="PANTHER" id="PTHR31168">
    <property type="entry name" value="OS02G0292800 PROTEIN"/>
    <property type="match status" value="1"/>
</dbReference>
<keyword evidence="1" id="KW-0472">Membrane</keyword>
<protein>
    <submittedName>
        <fullName evidence="2">Uncharacterized protein</fullName>
    </submittedName>
</protein>
<organism evidence="2 3">
    <name type="scientific">Dioscorea zingiberensis</name>
    <dbReference type="NCBI Taxonomy" id="325984"/>
    <lineage>
        <taxon>Eukaryota</taxon>
        <taxon>Viridiplantae</taxon>
        <taxon>Streptophyta</taxon>
        <taxon>Embryophyta</taxon>
        <taxon>Tracheophyta</taxon>
        <taxon>Spermatophyta</taxon>
        <taxon>Magnoliopsida</taxon>
        <taxon>Liliopsida</taxon>
        <taxon>Dioscoreales</taxon>
        <taxon>Dioscoreaceae</taxon>
        <taxon>Dioscorea</taxon>
    </lineage>
</organism>
<dbReference type="Pfam" id="PF04654">
    <property type="entry name" value="DUF599"/>
    <property type="match status" value="1"/>
</dbReference>
<keyword evidence="3" id="KW-1185">Reference proteome</keyword>
<dbReference type="PANTHER" id="PTHR31168:SF1">
    <property type="entry name" value="DUF599 FAMILY PROTEIN"/>
    <property type="match status" value="1"/>
</dbReference>
<proteinExistence type="predicted"/>
<dbReference type="InterPro" id="IPR006747">
    <property type="entry name" value="DUF599"/>
</dbReference>
<evidence type="ECO:0000313" key="3">
    <source>
        <dbReference type="Proteomes" id="UP001085076"/>
    </source>
</evidence>
<name>A0A9D5C8E4_9LILI</name>
<sequence>MEKQELDFVLVPLGLIVMAGYHAWLFHRVIRHPTRTVIGINSINRRLWVESMMQDQTKNGVLAVQTLRNNIMASTLLASTAIMLSSLIAVLMTSGGGGVGRARAGRVRAGRREPARALDQVLLHSRLLSPRVPLERAVHTVLQPREHPHQRAGEDAQGVGGVRERRAEPGQLLLVAGASSVLLLVPSRAVDLRADPNGGLVLGSRRVALLLGCVFWLGRSRG</sequence>
<reference evidence="2" key="2">
    <citation type="journal article" date="2022" name="Hortic Res">
        <title>The genome of Dioscorea zingiberensis sheds light on the biosynthesis, origin and evolution of the medicinally important diosgenin saponins.</title>
        <authorList>
            <person name="Li Y."/>
            <person name="Tan C."/>
            <person name="Li Z."/>
            <person name="Guo J."/>
            <person name="Li S."/>
            <person name="Chen X."/>
            <person name="Wang C."/>
            <person name="Dai X."/>
            <person name="Yang H."/>
            <person name="Song W."/>
            <person name="Hou L."/>
            <person name="Xu J."/>
            <person name="Tong Z."/>
            <person name="Xu A."/>
            <person name="Yuan X."/>
            <person name="Wang W."/>
            <person name="Yang Q."/>
            <person name="Chen L."/>
            <person name="Sun Z."/>
            <person name="Wang K."/>
            <person name="Pan B."/>
            <person name="Chen J."/>
            <person name="Bao Y."/>
            <person name="Liu F."/>
            <person name="Qi X."/>
            <person name="Gang D.R."/>
            <person name="Wen J."/>
            <person name="Li J."/>
        </authorList>
    </citation>
    <scope>NUCLEOTIDE SEQUENCE</scope>
    <source>
        <strain evidence="2">Dzin_1.0</strain>
    </source>
</reference>
<dbReference type="Proteomes" id="UP001085076">
    <property type="component" value="Miscellaneous, Linkage group lg07"/>
</dbReference>
<keyword evidence="1" id="KW-1133">Transmembrane helix</keyword>
<gene>
    <name evidence="2" type="ORF">J5N97_025519</name>
</gene>
<evidence type="ECO:0000313" key="2">
    <source>
        <dbReference type="EMBL" id="KAJ0968602.1"/>
    </source>
</evidence>
<comment type="caution">
    <text evidence="2">The sequence shown here is derived from an EMBL/GenBank/DDBJ whole genome shotgun (WGS) entry which is preliminary data.</text>
</comment>
<evidence type="ECO:0000256" key="1">
    <source>
        <dbReference type="SAM" id="Phobius"/>
    </source>
</evidence>
<dbReference type="OrthoDB" id="761598at2759"/>
<keyword evidence="1" id="KW-0812">Transmembrane</keyword>
<feature type="transmembrane region" description="Helical" evidence="1">
    <location>
        <begin position="71"/>
        <end position="93"/>
    </location>
</feature>
<accession>A0A9D5C8E4</accession>
<reference evidence="2" key="1">
    <citation type="submission" date="2021-03" db="EMBL/GenBank/DDBJ databases">
        <authorList>
            <person name="Li Z."/>
            <person name="Yang C."/>
        </authorList>
    </citation>
    <scope>NUCLEOTIDE SEQUENCE</scope>
    <source>
        <strain evidence="2">Dzin_1.0</strain>
        <tissue evidence="2">Leaf</tissue>
    </source>
</reference>
<dbReference type="EMBL" id="JAGGNH010000007">
    <property type="protein sequence ID" value="KAJ0968602.1"/>
    <property type="molecule type" value="Genomic_DNA"/>
</dbReference>
<feature type="transmembrane region" description="Helical" evidence="1">
    <location>
        <begin position="7"/>
        <end position="26"/>
    </location>
</feature>